<organism evidence="1 2">
    <name type="scientific">Taklimakanibacter albus</name>
    <dbReference type="NCBI Taxonomy" id="2800327"/>
    <lineage>
        <taxon>Bacteria</taxon>
        <taxon>Pseudomonadati</taxon>
        <taxon>Pseudomonadota</taxon>
        <taxon>Alphaproteobacteria</taxon>
        <taxon>Hyphomicrobiales</taxon>
        <taxon>Aestuariivirgaceae</taxon>
        <taxon>Taklimakanibacter</taxon>
    </lineage>
</organism>
<proteinExistence type="predicted"/>
<name>A0ACC5QXF8_9HYPH</name>
<comment type="caution">
    <text evidence="1">The sequence shown here is derived from an EMBL/GenBank/DDBJ whole genome shotgun (WGS) entry which is preliminary data.</text>
</comment>
<evidence type="ECO:0000313" key="1">
    <source>
        <dbReference type="EMBL" id="MBK1865076.1"/>
    </source>
</evidence>
<gene>
    <name evidence="1" type="ORF">JHL16_01830</name>
</gene>
<accession>A0ACC5QXF8</accession>
<protein>
    <submittedName>
        <fullName evidence="1">PAS domain-containing protein</fullName>
    </submittedName>
</protein>
<evidence type="ECO:0000313" key="2">
    <source>
        <dbReference type="Proteomes" id="UP000616151"/>
    </source>
</evidence>
<keyword evidence="2" id="KW-1185">Reference proteome</keyword>
<dbReference type="Proteomes" id="UP000616151">
    <property type="component" value="Unassembled WGS sequence"/>
</dbReference>
<reference evidence="1" key="1">
    <citation type="submission" date="2021-01" db="EMBL/GenBank/DDBJ databases">
        <authorList>
            <person name="Sun Q."/>
        </authorList>
    </citation>
    <scope>NUCLEOTIDE SEQUENCE</scope>
    <source>
        <strain evidence="1">YIM B02566</strain>
    </source>
</reference>
<dbReference type="EMBL" id="JAENHL010000004">
    <property type="protein sequence ID" value="MBK1865076.1"/>
    <property type="molecule type" value="Genomic_DNA"/>
</dbReference>
<sequence length="208" mass="23600">MQITDTIKATATPEEILHPGSRALFRYWEAVRGEMSAPPRDWLDLQKIRSLVPFLFMIERTPTRGFAWRLAGTKVCELWGMELTGMPAMAQGERFERETVTRLLDGVIDDHQPFVLRFRLGSAMGMTVAAEFVGLPLRARNNATTYVFGVIMPFREANWPRHDKVTTFELSAARTIWTEPVPEAGPPKTRRANLPQAFQIINGGRVED</sequence>